<dbReference type="AlphaFoldDB" id="A0AA38MTE3"/>
<evidence type="ECO:0000256" key="1">
    <source>
        <dbReference type="SAM" id="SignalP"/>
    </source>
</evidence>
<feature type="signal peptide" evidence="1">
    <location>
        <begin position="1"/>
        <end position="20"/>
    </location>
</feature>
<keyword evidence="1" id="KW-0732">Signal</keyword>
<accession>A0AA38MTE3</accession>
<organism evidence="2 3">
    <name type="scientific">Zophobas morio</name>
    <dbReference type="NCBI Taxonomy" id="2755281"/>
    <lineage>
        <taxon>Eukaryota</taxon>
        <taxon>Metazoa</taxon>
        <taxon>Ecdysozoa</taxon>
        <taxon>Arthropoda</taxon>
        <taxon>Hexapoda</taxon>
        <taxon>Insecta</taxon>
        <taxon>Pterygota</taxon>
        <taxon>Neoptera</taxon>
        <taxon>Endopterygota</taxon>
        <taxon>Coleoptera</taxon>
        <taxon>Polyphaga</taxon>
        <taxon>Cucujiformia</taxon>
        <taxon>Tenebrionidae</taxon>
        <taxon>Zophobas</taxon>
    </lineage>
</organism>
<feature type="chain" id="PRO_5041447573" evidence="1">
    <location>
        <begin position="21"/>
        <end position="112"/>
    </location>
</feature>
<evidence type="ECO:0000313" key="2">
    <source>
        <dbReference type="EMBL" id="KAJ3666711.1"/>
    </source>
</evidence>
<dbReference type="EMBL" id="JALNTZ010000001">
    <property type="protein sequence ID" value="KAJ3666711.1"/>
    <property type="molecule type" value="Genomic_DNA"/>
</dbReference>
<evidence type="ECO:0000313" key="3">
    <source>
        <dbReference type="Proteomes" id="UP001168821"/>
    </source>
</evidence>
<gene>
    <name evidence="2" type="ORF">Zmor_002144</name>
</gene>
<reference evidence="2" key="1">
    <citation type="journal article" date="2023" name="G3 (Bethesda)">
        <title>Whole genome assemblies of Zophobas morio and Tenebrio molitor.</title>
        <authorList>
            <person name="Kaur S."/>
            <person name="Stinson S.A."/>
            <person name="diCenzo G.C."/>
        </authorList>
    </citation>
    <scope>NUCLEOTIDE SEQUENCE</scope>
    <source>
        <strain evidence="2">QUZm001</strain>
    </source>
</reference>
<sequence length="112" mass="12538">MGKLLILFSLLVTSYHLVEAGLVTSEDPESAKTEPDIDVEIRSGVDTRMAGGLHPEAGSEHPYTDKWSRANEEIAKNQRVQGKGILDGVVFRLINKFIRAVKRFFEMLLEPL</sequence>
<comment type="caution">
    <text evidence="2">The sequence shown here is derived from an EMBL/GenBank/DDBJ whole genome shotgun (WGS) entry which is preliminary data.</text>
</comment>
<name>A0AA38MTE3_9CUCU</name>
<dbReference type="Proteomes" id="UP001168821">
    <property type="component" value="Unassembled WGS sequence"/>
</dbReference>
<protein>
    <submittedName>
        <fullName evidence="2">Uncharacterized protein</fullName>
    </submittedName>
</protein>
<proteinExistence type="predicted"/>
<keyword evidence="3" id="KW-1185">Reference proteome</keyword>